<gene>
    <name evidence="5" type="ORF">OBBRIDRAFT_726318</name>
</gene>
<feature type="region of interest" description="Disordered" evidence="4">
    <location>
        <begin position="65"/>
        <end position="145"/>
    </location>
</feature>
<dbReference type="Proteomes" id="UP000250043">
    <property type="component" value="Unassembled WGS sequence"/>
</dbReference>
<comment type="similarity">
    <text evidence="1">Belongs to the ATG14 family.</text>
</comment>
<keyword evidence="3" id="KW-0175">Coiled coil</keyword>
<dbReference type="InterPro" id="IPR018791">
    <property type="entry name" value="UV_resistance/autophagy_Atg14"/>
</dbReference>
<feature type="compositionally biased region" description="Low complexity" evidence="4">
    <location>
        <begin position="942"/>
        <end position="951"/>
    </location>
</feature>
<evidence type="ECO:0000313" key="5">
    <source>
        <dbReference type="EMBL" id="OCH92681.1"/>
    </source>
</evidence>
<evidence type="ECO:0000256" key="1">
    <source>
        <dbReference type="ARBA" id="ARBA00009574"/>
    </source>
</evidence>
<dbReference type="EMBL" id="KV722365">
    <property type="protein sequence ID" value="OCH92681.1"/>
    <property type="molecule type" value="Genomic_DNA"/>
</dbReference>
<accession>A0A8E2DMV4</accession>
<dbReference type="AlphaFoldDB" id="A0A8E2DMV4"/>
<feature type="compositionally biased region" description="Polar residues" evidence="4">
    <location>
        <begin position="228"/>
        <end position="238"/>
    </location>
</feature>
<feature type="compositionally biased region" description="Low complexity" evidence="4">
    <location>
        <begin position="309"/>
        <end position="324"/>
    </location>
</feature>
<feature type="non-terminal residue" evidence="5">
    <location>
        <position position="1"/>
    </location>
</feature>
<dbReference type="PANTHER" id="PTHR15157">
    <property type="entry name" value="UV RADIATION RESISTANCE-ASSOCIATED GENE PROTEIN"/>
    <property type="match status" value="1"/>
</dbReference>
<reference evidence="5 6" key="1">
    <citation type="submission" date="2016-07" db="EMBL/GenBank/DDBJ databases">
        <title>Draft genome of the white-rot fungus Obba rivulosa 3A-2.</title>
        <authorList>
            <consortium name="DOE Joint Genome Institute"/>
            <person name="Miettinen O."/>
            <person name="Riley R."/>
            <person name="Acob R."/>
            <person name="Barry K."/>
            <person name="Cullen D."/>
            <person name="De Vries R."/>
            <person name="Hainaut M."/>
            <person name="Hatakka A."/>
            <person name="Henrissat B."/>
            <person name="Hilden K."/>
            <person name="Kuo R."/>
            <person name="Labutti K."/>
            <person name="Lipzen A."/>
            <person name="Makela M.R."/>
            <person name="Sandor L."/>
            <person name="Spatafora J.W."/>
            <person name="Grigoriev I.V."/>
            <person name="Hibbett D.S."/>
        </authorList>
    </citation>
    <scope>NUCLEOTIDE SEQUENCE [LARGE SCALE GENOMIC DNA]</scope>
    <source>
        <strain evidence="5 6">3A-2</strain>
    </source>
</reference>
<dbReference type="GO" id="GO:0035493">
    <property type="term" value="P:SNARE complex assembly"/>
    <property type="evidence" value="ECO:0007669"/>
    <property type="project" value="TreeGrafter"/>
</dbReference>
<proteinExistence type="inferred from homology"/>
<organism evidence="5 6">
    <name type="scientific">Obba rivulosa</name>
    <dbReference type="NCBI Taxonomy" id="1052685"/>
    <lineage>
        <taxon>Eukaryota</taxon>
        <taxon>Fungi</taxon>
        <taxon>Dikarya</taxon>
        <taxon>Basidiomycota</taxon>
        <taxon>Agaricomycotina</taxon>
        <taxon>Agaricomycetes</taxon>
        <taxon>Polyporales</taxon>
        <taxon>Gelatoporiaceae</taxon>
        <taxon>Obba</taxon>
    </lineage>
</organism>
<evidence type="ECO:0000256" key="4">
    <source>
        <dbReference type="SAM" id="MobiDB-lite"/>
    </source>
</evidence>
<dbReference type="GO" id="GO:0000323">
    <property type="term" value="C:lytic vacuole"/>
    <property type="evidence" value="ECO:0007669"/>
    <property type="project" value="TreeGrafter"/>
</dbReference>
<feature type="region of interest" description="Disordered" evidence="4">
    <location>
        <begin position="188"/>
        <end position="238"/>
    </location>
</feature>
<feature type="region of interest" description="Disordered" evidence="4">
    <location>
        <begin position="461"/>
        <end position="526"/>
    </location>
</feature>
<feature type="region of interest" description="Disordered" evidence="4">
    <location>
        <begin position="925"/>
        <end position="1024"/>
    </location>
</feature>
<evidence type="ECO:0000256" key="3">
    <source>
        <dbReference type="ARBA" id="ARBA00023054"/>
    </source>
</evidence>
<sequence length="1024" mass="109411">RRIRHIKSVQVRNLTPFPVRDTFASALSQPAEQSQFNAHGNFSDDLDLTIGKRRIRKVSTTSIHSLYGNRSDGETTHGDTPGANEPSPRRRTLSRASTSGAPPGTSPASPKPGRRGSIAPTVRPSHRSRGLSISSSHASGTLGEMASTSSMLSSFLPDTSQKALEKVLQSRLVETYITITILKDADDEREPVQPVTPPLTPPHRAGRISSSTRGHEAVTKTAPRRGTITASVNSPSSLRTAYTRGASLSVSSGQAALASYSKSASTPHLSERTTKTRSPLTSPKQRPAIPPSLSSPTLHSPNGRGVVASPDSSSLPSSPSTSSSAQLEPFVPDYISPMHASSTNPSFQLDARASYEFAPGADLSGSTLRLEVWTRAGPSDAAAASASMKGKARDCGPVADSRRPDWKILEAWEFDLEDLIPLPDDLAAHPSLLPPNTLLISLSPPGRTFYLSAPTLRLSDPHAPPHVGASGYSSDPESDARKQRGVGDTSSPEQDAQKPHVRPSGSEAELEAMSDPEGQRSPKRRRVRSAGWQDLLKLVNLQTCIADTEQSLSDVVRKVDALVTQPPIVLTREVSERQAWVKQLNGEKRAVVNDCDTLRARIRARRQDLQRRRETLAAAQEYIAEGSQAESEVESDLFEERARLSSLREALAPVRSALIATLSDIFPIELRSPPDLLFTILDAPLPIPLSGTDPAPPLSVPAHKDINEEVVATALGYAAQVVQLLAAYLGKHLVYPVTCVGSRSLIKDGISAMVGPRMFPLFSKGVDTYRFEYGVFLLNKDIEMLMVERNLRALDMRHTLPNLKNLLLTLTDGEHSHVSLPHYPPSTVSITSLQSPVLTSSSLPEGETHESQVDGLPDTSAPITTEAIEHSSPPASGTTTPTRSTPTADAQTVSRKSRAFLDLTPLAGFLRVRYPSASRSPVKAAAASATEGDATPVATSSAQANGEANGEAEQHAQEEVEDEDDRRTIRGASAGPGEQDVGEDKQTVHGNGHAVPDSDGGEGHEKVAPEGAQDAPALLLDGAS</sequence>
<dbReference type="GO" id="GO:0000149">
    <property type="term" value="F:SNARE binding"/>
    <property type="evidence" value="ECO:0007669"/>
    <property type="project" value="TreeGrafter"/>
</dbReference>
<feature type="compositionally biased region" description="Low complexity" evidence="4">
    <location>
        <begin position="871"/>
        <end position="887"/>
    </location>
</feature>
<dbReference type="Pfam" id="PF10186">
    <property type="entry name" value="ATG14"/>
    <property type="match status" value="1"/>
</dbReference>
<feature type="compositionally biased region" description="Polar residues" evidence="4">
    <location>
        <begin position="834"/>
        <end position="843"/>
    </location>
</feature>
<feature type="region of interest" description="Disordered" evidence="4">
    <location>
        <begin position="261"/>
        <end position="327"/>
    </location>
</feature>
<dbReference type="PANTHER" id="PTHR15157:SF5">
    <property type="entry name" value="UV RADIATION RESISTANCE-ASSOCIATED GENE PROTEIN"/>
    <property type="match status" value="1"/>
</dbReference>
<feature type="compositionally biased region" description="Low complexity" evidence="4">
    <location>
        <begin position="96"/>
        <end position="108"/>
    </location>
</feature>
<name>A0A8E2DMV4_9APHY</name>
<protein>
    <recommendedName>
        <fullName evidence="2">Autophagy-related protein 14</fullName>
    </recommendedName>
</protein>
<dbReference type="OrthoDB" id="72772at2759"/>
<feature type="compositionally biased region" description="Low complexity" evidence="4">
    <location>
        <begin position="130"/>
        <end position="140"/>
    </location>
</feature>
<evidence type="ECO:0000256" key="2">
    <source>
        <dbReference type="ARBA" id="ARBA00013807"/>
    </source>
</evidence>
<dbReference type="GO" id="GO:0005768">
    <property type="term" value="C:endosome"/>
    <property type="evidence" value="ECO:0007669"/>
    <property type="project" value="TreeGrafter"/>
</dbReference>
<dbReference type="GO" id="GO:0032991">
    <property type="term" value="C:protein-containing complex"/>
    <property type="evidence" value="ECO:0007669"/>
    <property type="project" value="UniProtKB-ARBA"/>
</dbReference>
<feature type="region of interest" description="Disordered" evidence="4">
    <location>
        <begin position="834"/>
        <end position="893"/>
    </location>
</feature>
<feature type="compositionally biased region" description="Low complexity" evidence="4">
    <location>
        <begin position="291"/>
        <end position="301"/>
    </location>
</feature>
<evidence type="ECO:0000313" key="6">
    <source>
        <dbReference type="Proteomes" id="UP000250043"/>
    </source>
</evidence>
<keyword evidence="6" id="KW-1185">Reference proteome</keyword>